<keyword evidence="2" id="KW-1185">Reference proteome</keyword>
<organism evidence="1 2">
    <name type="scientific">Triticum turgidum subsp. durum</name>
    <name type="common">Durum wheat</name>
    <name type="synonym">Triticum durum</name>
    <dbReference type="NCBI Taxonomy" id="4567"/>
    <lineage>
        <taxon>Eukaryota</taxon>
        <taxon>Viridiplantae</taxon>
        <taxon>Streptophyta</taxon>
        <taxon>Embryophyta</taxon>
        <taxon>Tracheophyta</taxon>
        <taxon>Spermatophyta</taxon>
        <taxon>Magnoliopsida</taxon>
        <taxon>Liliopsida</taxon>
        <taxon>Poales</taxon>
        <taxon>Poaceae</taxon>
        <taxon>BOP clade</taxon>
        <taxon>Pooideae</taxon>
        <taxon>Triticodae</taxon>
        <taxon>Triticeae</taxon>
        <taxon>Triticinae</taxon>
        <taxon>Triticum</taxon>
    </lineage>
</organism>
<name>A0A9R0QRZ5_TRITD</name>
<accession>A0A9R0QRZ5</accession>
<reference evidence="1 2" key="1">
    <citation type="submission" date="2017-09" db="EMBL/GenBank/DDBJ databases">
        <authorList>
            <consortium name="International Durum Wheat Genome Sequencing Consortium (IDWGSC)"/>
            <person name="Milanesi L."/>
        </authorList>
    </citation>
    <scope>NUCLEOTIDE SEQUENCE [LARGE SCALE GENOMIC DNA]</scope>
    <source>
        <strain evidence="2">cv. Svevo</strain>
    </source>
</reference>
<dbReference type="Gramene" id="TRITD1Bv1G058760.1">
    <property type="protein sequence ID" value="TRITD1Bv1G058760.1"/>
    <property type="gene ID" value="TRITD1Bv1G058760"/>
</dbReference>
<proteinExistence type="predicted"/>
<dbReference type="AlphaFoldDB" id="A0A9R0QRZ5"/>
<evidence type="ECO:0000313" key="2">
    <source>
        <dbReference type="Proteomes" id="UP000324705"/>
    </source>
</evidence>
<sequence length="75" mass="8475">MEENGSNITTDQLKDYVWKTLKTGKVVVIREKLAGLYESEQQWLRATQMLSGIELDSGIRLKQASVSLCEKIQSS</sequence>
<gene>
    <name evidence="1" type="ORF">TRITD_1Bv1G058760</name>
</gene>
<dbReference type="Proteomes" id="UP000324705">
    <property type="component" value="Chromosome 1B"/>
</dbReference>
<dbReference type="EMBL" id="LT934112">
    <property type="protein sequence ID" value="VAH15021.1"/>
    <property type="molecule type" value="Genomic_DNA"/>
</dbReference>
<evidence type="ECO:0000313" key="1">
    <source>
        <dbReference type="EMBL" id="VAH15021.1"/>
    </source>
</evidence>
<protein>
    <submittedName>
        <fullName evidence="1">Uncharacterized protein</fullName>
    </submittedName>
</protein>